<reference evidence="1" key="1">
    <citation type="submission" date="2022-11" db="EMBL/GenBank/DDBJ databases">
        <title>beta-Carotene-producing bacterium, Jeongeuplla avenae sp. nov., alleviates the salt stress of Arabidopsis seedlings.</title>
        <authorList>
            <person name="Jiang L."/>
            <person name="Lee J."/>
        </authorList>
    </citation>
    <scope>NUCLEOTIDE SEQUENCE</scope>
    <source>
        <strain evidence="1">DY_R2A_6</strain>
    </source>
</reference>
<evidence type="ECO:0000313" key="2">
    <source>
        <dbReference type="Proteomes" id="UP001163223"/>
    </source>
</evidence>
<keyword evidence="1" id="KW-0808">Transferase</keyword>
<evidence type="ECO:0000313" key="1">
    <source>
        <dbReference type="EMBL" id="WAJ29037.1"/>
    </source>
</evidence>
<dbReference type="EC" id="2.3.1.-" evidence="1"/>
<name>A0ACD4NQJ2_9HYPH</name>
<dbReference type="EMBL" id="CP113520">
    <property type="protein sequence ID" value="WAJ29037.1"/>
    <property type="molecule type" value="Genomic_DNA"/>
</dbReference>
<keyword evidence="1" id="KW-0012">Acyltransferase</keyword>
<accession>A0ACD4NQJ2</accession>
<protein>
    <submittedName>
        <fullName evidence="1">GNAT family N-acetyltransferase</fullName>
        <ecNumber evidence="1">2.3.1.-</ecNumber>
    </submittedName>
</protein>
<sequence>MSTVSADTIDHPPAGAGAPFQKGQTLLRRALVPLMGGLATAGPRNRRFDPDARLLGRIGPLVVRLARSAAELRAAQALRYAVFFEEMSARPSPIQRLTKRDSDPFDRFCDHLLVIDETLPGPDAERIVGTYRLHGPEAAAKARRYYSEDEFDLAPMLRRHADRRFLELGRSCVLKPYRSKRTVELLWQGIWAYVVANRIDAMFGCASLEGVDPAALAEPLAFLREHAPPPAEWQVSARSGRAVRLPPNAACSDPRRAMTTLPPLLKGYLRLGGFISPEPVIDARFGTTDVLVVLLRERINPRYVGHYGESADRFAA</sequence>
<keyword evidence="2" id="KW-1185">Reference proteome</keyword>
<gene>
    <name evidence="1" type="ORF">OXU80_01950</name>
</gene>
<dbReference type="Proteomes" id="UP001163223">
    <property type="component" value="Chromosome"/>
</dbReference>
<organism evidence="1 2">
    <name type="scientific">Antarcticirhabdus aurantiaca</name>
    <dbReference type="NCBI Taxonomy" id="2606717"/>
    <lineage>
        <taxon>Bacteria</taxon>
        <taxon>Pseudomonadati</taxon>
        <taxon>Pseudomonadota</taxon>
        <taxon>Alphaproteobacteria</taxon>
        <taxon>Hyphomicrobiales</taxon>
        <taxon>Aurantimonadaceae</taxon>
        <taxon>Antarcticirhabdus</taxon>
    </lineage>
</organism>
<proteinExistence type="predicted"/>